<keyword evidence="2" id="KW-1185">Reference proteome</keyword>
<gene>
    <name evidence="1" type="ORF">LX97_03493</name>
</gene>
<name>A0ABX5PTJ9_9FLAO</name>
<evidence type="ECO:0000313" key="2">
    <source>
        <dbReference type="Proteomes" id="UP000248584"/>
    </source>
</evidence>
<protein>
    <submittedName>
        <fullName evidence="1">Uncharacterized protein</fullName>
    </submittedName>
</protein>
<feature type="non-terminal residue" evidence="1">
    <location>
        <position position="1"/>
    </location>
</feature>
<dbReference type="EMBL" id="QKZR01000023">
    <property type="protein sequence ID" value="PZX36178.1"/>
    <property type="molecule type" value="Genomic_DNA"/>
</dbReference>
<sequence length="47" mass="5335">ATLFASIPYINIGKIDINIKQNGRVLRQSDVAHNVGRQYKHENQSLN</sequence>
<accession>A0ABX5PTJ9</accession>
<evidence type="ECO:0000313" key="1">
    <source>
        <dbReference type="EMBL" id="PZX36178.1"/>
    </source>
</evidence>
<dbReference type="Proteomes" id="UP000248584">
    <property type="component" value="Unassembled WGS sequence"/>
</dbReference>
<comment type="caution">
    <text evidence="1">The sequence shown here is derived from an EMBL/GenBank/DDBJ whole genome shotgun (WGS) entry which is preliminary data.</text>
</comment>
<proteinExistence type="predicted"/>
<organism evidence="1 2">
    <name type="scientific">Nonlabens dokdonensis</name>
    <dbReference type="NCBI Taxonomy" id="328515"/>
    <lineage>
        <taxon>Bacteria</taxon>
        <taxon>Pseudomonadati</taxon>
        <taxon>Bacteroidota</taxon>
        <taxon>Flavobacteriia</taxon>
        <taxon>Flavobacteriales</taxon>
        <taxon>Flavobacteriaceae</taxon>
        <taxon>Nonlabens</taxon>
    </lineage>
</organism>
<reference evidence="1 2" key="1">
    <citation type="submission" date="2018-06" db="EMBL/GenBank/DDBJ databases">
        <title>Genomic Encyclopedia of Archaeal and Bacterial Type Strains, Phase II (KMG-II): from individual species to whole genera.</title>
        <authorList>
            <person name="Goeker M."/>
        </authorList>
    </citation>
    <scope>NUCLEOTIDE SEQUENCE [LARGE SCALE GENOMIC DNA]</scope>
    <source>
        <strain evidence="1 2">DSM 17205</strain>
    </source>
</reference>